<dbReference type="Pfam" id="PF00501">
    <property type="entry name" value="AMP-binding"/>
    <property type="match status" value="2"/>
</dbReference>
<dbReference type="PANTHER" id="PTHR43201:SF5">
    <property type="entry name" value="MEDIUM-CHAIN ACYL-COA LIGASE ACSF2, MITOCHONDRIAL"/>
    <property type="match status" value="1"/>
</dbReference>
<evidence type="ECO:0000259" key="3">
    <source>
        <dbReference type="Pfam" id="PF00501"/>
    </source>
</evidence>
<dbReference type="EMBL" id="BAABIS010000001">
    <property type="protein sequence ID" value="GAA4873028.1"/>
    <property type="molecule type" value="Genomic_DNA"/>
</dbReference>
<dbReference type="PANTHER" id="PTHR43201">
    <property type="entry name" value="ACYL-COA SYNTHETASE"/>
    <property type="match status" value="1"/>
</dbReference>
<evidence type="ECO:0008006" key="7">
    <source>
        <dbReference type="Google" id="ProtNLM"/>
    </source>
</evidence>
<proteinExistence type="inferred from homology"/>
<dbReference type="Gene3D" id="3.40.50.12780">
    <property type="entry name" value="N-terminal domain of ligase-like"/>
    <property type="match status" value="1"/>
</dbReference>
<dbReference type="InterPro" id="IPR042099">
    <property type="entry name" value="ANL_N_sf"/>
</dbReference>
<dbReference type="Gene3D" id="3.30.300.30">
    <property type="match status" value="1"/>
</dbReference>
<dbReference type="SUPFAM" id="SSF56801">
    <property type="entry name" value="Acetyl-CoA synthetase-like"/>
    <property type="match status" value="1"/>
</dbReference>
<reference evidence="6" key="1">
    <citation type="journal article" date="2019" name="Int. J. Syst. Evol. Microbiol.">
        <title>The Global Catalogue of Microorganisms (GCM) 10K type strain sequencing project: providing services to taxonomists for standard genome sequencing and annotation.</title>
        <authorList>
            <consortium name="The Broad Institute Genomics Platform"/>
            <consortium name="The Broad Institute Genome Sequencing Center for Infectious Disease"/>
            <person name="Wu L."/>
            <person name="Ma J."/>
        </authorList>
    </citation>
    <scope>NUCLEOTIDE SEQUENCE [LARGE SCALE GENOMIC DNA]</scope>
    <source>
        <strain evidence="6">JCM 13006</strain>
    </source>
</reference>
<dbReference type="InterPro" id="IPR000873">
    <property type="entry name" value="AMP-dep_synth/lig_dom"/>
</dbReference>
<evidence type="ECO:0000256" key="1">
    <source>
        <dbReference type="ARBA" id="ARBA00006432"/>
    </source>
</evidence>
<comment type="similarity">
    <text evidence="1">Belongs to the ATP-dependent AMP-binding enzyme family.</text>
</comment>
<evidence type="ECO:0000313" key="5">
    <source>
        <dbReference type="EMBL" id="GAA4873028.1"/>
    </source>
</evidence>
<dbReference type="Pfam" id="PF13193">
    <property type="entry name" value="AMP-binding_C"/>
    <property type="match status" value="1"/>
</dbReference>
<gene>
    <name evidence="5" type="ORF">GCM10023235_60180</name>
</gene>
<name>A0ABP9EHX3_9ACTN</name>
<feature type="domain" description="AMP-binding enzyme C-terminal" evidence="4">
    <location>
        <begin position="372"/>
        <end position="446"/>
    </location>
</feature>
<evidence type="ECO:0000313" key="6">
    <source>
        <dbReference type="Proteomes" id="UP001501752"/>
    </source>
</evidence>
<evidence type="ECO:0000259" key="4">
    <source>
        <dbReference type="Pfam" id="PF13193"/>
    </source>
</evidence>
<keyword evidence="6" id="KW-1185">Reference proteome</keyword>
<dbReference type="InterPro" id="IPR025110">
    <property type="entry name" value="AMP-bd_C"/>
</dbReference>
<accession>A0ABP9EHX3</accession>
<organism evidence="5 6">
    <name type="scientific">Kitasatospora terrestris</name>
    <dbReference type="NCBI Taxonomy" id="258051"/>
    <lineage>
        <taxon>Bacteria</taxon>
        <taxon>Bacillati</taxon>
        <taxon>Actinomycetota</taxon>
        <taxon>Actinomycetes</taxon>
        <taxon>Kitasatosporales</taxon>
        <taxon>Streptomycetaceae</taxon>
        <taxon>Kitasatospora</taxon>
    </lineage>
</organism>
<dbReference type="Proteomes" id="UP001501752">
    <property type="component" value="Unassembled WGS sequence"/>
</dbReference>
<comment type="caution">
    <text evidence="5">The sequence shown here is derived from an EMBL/GenBank/DDBJ whole genome shotgun (WGS) entry which is preliminary data.</text>
</comment>
<protein>
    <recommendedName>
        <fullName evidence="7">AMP-dependent synthetase</fullName>
    </recommendedName>
</protein>
<dbReference type="InterPro" id="IPR045851">
    <property type="entry name" value="AMP-bd_C_sf"/>
</dbReference>
<evidence type="ECO:0000256" key="2">
    <source>
        <dbReference type="ARBA" id="ARBA00022598"/>
    </source>
</evidence>
<feature type="domain" description="AMP-dependent synthetase/ligase" evidence="3">
    <location>
        <begin position="127"/>
        <end position="313"/>
    </location>
</feature>
<sequence>MTRTPNPDRSGPTAGPDWVDHHLLAGPDGDPCLRFDRPVDRAALRSLVAEQQALLTGAGLRSGGTAALLLPPSLGHVATLLAVWRAGGQAVLLDHRLTATEVDRALERLRPQVLCTADGARPLPDGRPAATRHVLVQLSSGSTGPSKVIARTADDLLRELDCYERLEDFPKAGGRTVLLSSTVHVLGLVGGLLHALHAGVELVVPGRATPAAILAAVAAGDAPTTLIGVPFHAELLAAHPLPAPLPQLRRMIVAGELVRPALPEAFRRRFGVPLGTMYGMTETGVIATDLSGLGHPRLVPVHGMELRVADGELHIRRPESPYLGVTDPTRWSDGLLHTRDAALIDPATGAVTLLGRRDSQVSIGGLKIDLTEVEQTLAGLPGVTEAVVVFTDGAVEAYAAAGPPLDAPPGSAAEQLRELLGTELAGWKLPRRIHLLPQLPRTATGKLLRDPAALRRQADATR</sequence>
<feature type="domain" description="AMP-dependent synthetase/ligase" evidence="3">
    <location>
        <begin position="53"/>
        <end position="117"/>
    </location>
</feature>
<keyword evidence="2" id="KW-0436">Ligase</keyword>
<dbReference type="RefSeq" id="WP_345700028.1">
    <property type="nucleotide sequence ID" value="NZ_BAABIS010000001.1"/>
</dbReference>
<dbReference type="CDD" id="cd04433">
    <property type="entry name" value="AFD_class_I"/>
    <property type="match status" value="1"/>
</dbReference>